<feature type="compositionally biased region" description="Polar residues" evidence="1">
    <location>
        <begin position="28"/>
        <end position="39"/>
    </location>
</feature>
<proteinExistence type="predicted"/>
<organism evidence="2 3">
    <name type="scientific">Erysiphe pulchra</name>
    <dbReference type="NCBI Taxonomy" id="225359"/>
    <lineage>
        <taxon>Eukaryota</taxon>
        <taxon>Fungi</taxon>
        <taxon>Dikarya</taxon>
        <taxon>Ascomycota</taxon>
        <taxon>Pezizomycotina</taxon>
        <taxon>Leotiomycetes</taxon>
        <taxon>Erysiphales</taxon>
        <taxon>Erysiphaceae</taxon>
        <taxon>Erysiphe</taxon>
    </lineage>
</organism>
<dbReference type="AlphaFoldDB" id="A0A2S4PVA0"/>
<feature type="compositionally biased region" description="Polar residues" evidence="1">
    <location>
        <begin position="1"/>
        <end position="12"/>
    </location>
</feature>
<evidence type="ECO:0000313" key="2">
    <source>
        <dbReference type="EMBL" id="POS85945.1"/>
    </source>
</evidence>
<dbReference type="Proteomes" id="UP000237438">
    <property type="component" value="Unassembled WGS sequence"/>
</dbReference>
<feature type="compositionally biased region" description="Polar residues" evidence="1">
    <location>
        <begin position="278"/>
        <end position="291"/>
    </location>
</feature>
<feature type="compositionally biased region" description="Polar residues" evidence="1">
    <location>
        <begin position="241"/>
        <end position="264"/>
    </location>
</feature>
<dbReference type="OrthoDB" id="5235778at2759"/>
<sequence length="575" mass="64918">MFMTQSITSVESDTPKSLVFRQPAPHKTTGNNSTDSKSACSPEEEEEEDDDDDEILQDEVPIPISQKRKRSNEDNNEEDEGDEGDIEEDEEAEDVEDAEDNTSLSTLPSQESPLAKRPRSLKPTRGVIVGVWRDSCETSDEKKHVVFGFIDIHDRLRTRLYPMNRQGEELVGNFPTAAGGYWVTSEKIIFDEHLRDLPISEIKEYIKIQQEPLESQSKSEVGSKKVDHIAVIAAQASELNQDLSPGLRQSHSRSLGASTRSSGGRQLLPREPMIPSPRASNTNEIRTSKGSSLGDGKFQGVPLGFWTESDGACDEDKHAVFGVLIGTDSFRVKVARQTRDGRHRDGNYPIGPGALWIHYDKVFLEPHLRSCSRPEVKEYCRIRLEELQFKESEEERQANELRAVTRAKEIVAGGFPRRIMDLENINVRAEFENRKSTRVEQRRKSQQKVELDVSSDEAVTKPSKSQAEVNEKKLVKNRRDTLNAETSVVEAAEKELKSNIKKLNKVWVAQQAITIPGVNSVNNVQSEIRYHNGIKYERKKNGPFQGKLVSPAQILTIDGEDFVEYRILTKPSFDY</sequence>
<name>A0A2S4PVA0_9PEZI</name>
<feature type="compositionally biased region" description="Acidic residues" evidence="1">
    <location>
        <begin position="74"/>
        <end position="100"/>
    </location>
</feature>
<feature type="region of interest" description="Disordered" evidence="1">
    <location>
        <begin position="241"/>
        <end position="295"/>
    </location>
</feature>
<feature type="compositionally biased region" description="Basic and acidic residues" evidence="1">
    <location>
        <begin position="435"/>
        <end position="451"/>
    </location>
</feature>
<accession>A0A2S4PVA0</accession>
<dbReference type="STRING" id="225359.A0A2S4PVA0"/>
<comment type="caution">
    <text evidence="2">The sequence shown here is derived from an EMBL/GenBank/DDBJ whole genome shotgun (WGS) entry which is preliminary data.</text>
</comment>
<dbReference type="EMBL" id="PEDP01000450">
    <property type="protein sequence ID" value="POS85945.1"/>
    <property type="molecule type" value="Genomic_DNA"/>
</dbReference>
<feature type="region of interest" description="Disordered" evidence="1">
    <location>
        <begin position="435"/>
        <end position="469"/>
    </location>
</feature>
<evidence type="ECO:0000256" key="1">
    <source>
        <dbReference type="SAM" id="MobiDB-lite"/>
    </source>
</evidence>
<feature type="compositionally biased region" description="Polar residues" evidence="1">
    <location>
        <begin position="102"/>
        <end position="112"/>
    </location>
</feature>
<keyword evidence="3" id="KW-1185">Reference proteome</keyword>
<reference evidence="2 3" key="1">
    <citation type="submission" date="2017-10" db="EMBL/GenBank/DDBJ databases">
        <title>Development of genomic resources for the powdery mildew, Erysiphe pulchra.</title>
        <authorList>
            <person name="Wadl P.A."/>
            <person name="Mack B.M."/>
            <person name="Moore G."/>
            <person name="Beltz S.B."/>
        </authorList>
    </citation>
    <scope>NUCLEOTIDE SEQUENCE [LARGE SCALE GENOMIC DNA]</scope>
    <source>
        <strain evidence="2">Cflorida</strain>
    </source>
</reference>
<protein>
    <submittedName>
        <fullName evidence="2">Uncharacterized protein</fullName>
    </submittedName>
</protein>
<feature type="compositionally biased region" description="Acidic residues" evidence="1">
    <location>
        <begin position="42"/>
        <end position="57"/>
    </location>
</feature>
<gene>
    <name evidence="2" type="ORF">EPUL_004312</name>
</gene>
<evidence type="ECO:0000313" key="3">
    <source>
        <dbReference type="Proteomes" id="UP000237438"/>
    </source>
</evidence>
<feature type="region of interest" description="Disordered" evidence="1">
    <location>
        <begin position="1"/>
        <end position="120"/>
    </location>
</feature>